<evidence type="ECO:0000313" key="3">
    <source>
        <dbReference type="EMBL" id="OAV89003.1"/>
    </source>
</evidence>
<accession>A0A180GAU2</accession>
<evidence type="ECO:0000256" key="1">
    <source>
        <dbReference type="SAM" id="MobiDB-lite"/>
    </source>
</evidence>
<evidence type="ECO:0000313" key="4">
    <source>
        <dbReference type="EnsemblFungi" id="PTTG_02320-t43_1-p1"/>
    </source>
</evidence>
<evidence type="ECO:0000259" key="2">
    <source>
        <dbReference type="PROSITE" id="PS51746"/>
    </source>
</evidence>
<dbReference type="InterPro" id="IPR015655">
    <property type="entry name" value="PP2C"/>
</dbReference>
<dbReference type="PANTHER" id="PTHR13832">
    <property type="entry name" value="PROTEIN PHOSPHATASE 2C"/>
    <property type="match status" value="1"/>
</dbReference>
<feature type="compositionally biased region" description="Basic and acidic residues" evidence="1">
    <location>
        <begin position="212"/>
        <end position="231"/>
    </location>
</feature>
<evidence type="ECO:0000313" key="5">
    <source>
        <dbReference type="Proteomes" id="UP000005240"/>
    </source>
</evidence>
<feature type="domain" description="PPM-type phosphatase" evidence="2">
    <location>
        <begin position="126"/>
        <end position="437"/>
    </location>
</feature>
<keyword evidence="5" id="KW-1185">Reference proteome</keyword>
<dbReference type="EMBL" id="ADAS02000145">
    <property type="protein sequence ID" value="OAV89003.1"/>
    <property type="molecule type" value="Genomic_DNA"/>
</dbReference>
<dbReference type="Proteomes" id="UP000005240">
    <property type="component" value="Unassembled WGS sequence"/>
</dbReference>
<sequence>MLCPLPFARRWAILSKRTTLSLPSSTIRRQASSHEAYKPRLTQTYEIPRIGKIKLSLESDSTLGIAQSRGERPYQEDYFTVASLHLNHSELTKTAKKAEHYQKLIANNQAKYRTRRRVEDHQEERGGGAASDQKNAKEFQSLFVGVIDGHGGTDSAEYLSKNLSRIIEESQPSDIPKVIRKYRSIGGYFRRFRGGFLEEIAQEVYDPPPTPDDGKTARKEGAQDEKKQPPVMGVDERLSLSFLLADQQLITSFPKSGAVTTTVILTPLPVESEDSKSTIYPYFSSPLLSLIVGHLGDTAGLLCSAIDGKVVPLTENHHPDSRVESERLRRIGTGLITDSFGESRWGGSLANSRGLGDASFKSLGVTGEPDIVNRIINGEDWEFLVLVSDGISNVITNQEIIDLCKRTKTPTEAAKKVVEFAETLGGRDNMTAIVIPLLGWGNKHTKDFTLERREFRMKQISSATGSGRQKRM</sequence>
<feature type="compositionally biased region" description="Basic and acidic residues" evidence="1">
    <location>
        <begin position="117"/>
        <end position="126"/>
    </location>
</feature>
<dbReference type="SUPFAM" id="SSF81606">
    <property type="entry name" value="PP2C-like"/>
    <property type="match status" value="1"/>
</dbReference>
<dbReference type="AlphaFoldDB" id="A0A180GAU2"/>
<dbReference type="OrthoDB" id="416093at2759"/>
<proteinExistence type="predicted"/>
<organism evidence="3">
    <name type="scientific">Puccinia triticina (isolate 1-1 / race 1 (BBBD))</name>
    <name type="common">Brown leaf rust fungus</name>
    <dbReference type="NCBI Taxonomy" id="630390"/>
    <lineage>
        <taxon>Eukaryota</taxon>
        <taxon>Fungi</taxon>
        <taxon>Dikarya</taxon>
        <taxon>Basidiomycota</taxon>
        <taxon>Pucciniomycotina</taxon>
        <taxon>Pucciniomycetes</taxon>
        <taxon>Pucciniales</taxon>
        <taxon>Pucciniaceae</taxon>
        <taxon>Puccinia</taxon>
    </lineage>
</organism>
<name>A0A180GAU2_PUCT1</name>
<dbReference type="PROSITE" id="PS51746">
    <property type="entry name" value="PPM_2"/>
    <property type="match status" value="1"/>
</dbReference>
<dbReference type="PANTHER" id="PTHR13832:SF589">
    <property type="entry name" value="[PYRUVATE DEHYDROGENASE [ACETYL-TRANSFERRING]]-PHOSPHATASE 2, MITOCHONDRIAL"/>
    <property type="match status" value="1"/>
</dbReference>
<feature type="region of interest" description="Disordered" evidence="1">
    <location>
        <begin position="112"/>
        <end position="134"/>
    </location>
</feature>
<dbReference type="STRING" id="630390.A0A180GAU2"/>
<dbReference type="VEuPathDB" id="FungiDB:PTTG_02320"/>
<reference evidence="4 5" key="3">
    <citation type="journal article" date="2017" name="G3 (Bethesda)">
        <title>Comparative analysis highlights variable genome content of wheat rusts and divergence of the mating loci.</title>
        <authorList>
            <person name="Cuomo C.A."/>
            <person name="Bakkeren G."/>
            <person name="Khalil H.B."/>
            <person name="Panwar V."/>
            <person name="Joly D."/>
            <person name="Linning R."/>
            <person name="Sakthikumar S."/>
            <person name="Song X."/>
            <person name="Adiconis X."/>
            <person name="Fan L."/>
            <person name="Goldberg J.M."/>
            <person name="Levin J.Z."/>
            <person name="Young S."/>
            <person name="Zeng Q."/>
            <person name="Anikster Y."/>
            <person name="Bruce M."/>
            <person name="Wang M."/>
            <person name="Yin C."/>
            <person name="McCallum B."/>
            <person name="Szabo L.J."/>
            <person name="Hulbert S."/>
            <person name="Chen X."/>
            <person name="Fellers J.P."/>
        </authorList>
    </citation>
    <scope>NUCLEOTIDE SEQUENCE</scope>
    <source>
        <strain evidence="5">Isolate 1-1 / race 1 (BBBD)</strain>
        <strain evidence="4">isolate 1-1 / race 1 (BBBD)</strain>
    </source>
</reference>
<dbReference type="GO" id="GO:0004722">
    <property type="term" value="F:protein serine/threonine phosphatase activity"/>
    <property type="evidence" value="ECO:0007669"/>
    <property type="project" value="InterPro"/>
</dbReference>
<dbReference type="SMART" id="SM00332">
    <property type="entry name" value="PP2Cc"/>
    <property type="match status" value="1"/>
</dbReference>
<protein>
    <submittedName>
        <fullName evidence="4">PPM-type phosphatase domain-containing protein</fullName>
    </submittedName>
</protein>
<dbReference type="CDD" id="cd00143">
    <property type="entry name" value="PP2Cc"/>
    <property type="match status" value="1"/>
</dbReference>
<dbReference type="InterPro" id="IPR001932">
    <property type="entry name" value="PPM-type_phosphatase-like_dom"/>
</dbReference>
<reference evidence="3" key="1">
    <citation type="submission" date="2009-11" db="EMBL/GenBank/DDBJ databases">
        <authorList>
            <consortium name="The Broad Institute Genome Sequencing Platform"/>
            <person name="Ward D."/>
            <person name="Feldgarden M."/>
            <person name="Earl A."/>
            <person name="Young S.K."/>
            <person name="Zeng Q."/>
            <person name="Koehrsen M."/>
            <person name="Alvarado L."/>
            <person name="Berlin A."/>
            <person name="Bochicchio J."/>
            <person name="Borenstein D."/>
            <person name="Chapman S.B."/>
            <person name="Chen Z."/>
            <person name="Engels R."/>
            <person name="Freedman E."/>
            <person name="Gellesch M."/>
            <person name="Goldberg J."/>
            <person name="Griggs A."/>
            <person name="Gujja S."/>
            <person name="Heilman E."/>
            <person name="Heiman D."/>
            <person name="Hepburn T."/>
            <person name="Howarth C."/>
            <person name="Jen D."/>
            <person name="Larson L."/>
            <person name="Lewis B."/>
            <person name="Mehta T."/>
            <person name="Park D."/>
            <person name="Pearson M."/>
            <person name="Roberts A."/>
            <person name="Saif S."/>
            <person name="Shea T."/>
            <person name="Shenoy N."/>
            <person name="Sisk P."/>
            <person name="Stolte C."/>
            <person name="Sykes S."/>
            <person name="Thomson T."/>
            <person name="Walk T."/>
            <person name="White J."/>
            <person name="Yandava C."/>
            <person name="Izard J."/>
            <person name="Baranova O.V."/>
            <person name="Blanton J.M."/>
            <person name="Tanner A.C."/>
            <person name="Dewhirst F.E."/>
            <person name="Haas B."/>
            <person name="Nusbaum C."/>
            <person name="Birren B."/>
        </authorList>
    </citation>
    <scope>NUCLEOTIDE SEQUENCE [LARGE SCALE GENOMIC DNA]</scope>
    <source>
        <strain evidence="3">1-1 BBBD Race 1</strain>
    </source>
</reference>
<feature type="region of interest" description="Disordered" evidence="1">
    <location>
        <begin position="204"/>
        <end position="231"/>
    </location>
</feature>
<dbReference type="Pfam" id="PF00481">
    <property type="entry name" value="PP2C"/>
    <property type="match status" value="1"/>
</dbReference>
<gene>
    <name evidence="3" type="ORF">PTTG_02320</name>
</gene>
<dbReference type="InterPro" id="IPR036457">
    <property type="entry name" value="PPM-type-like_dom_sf"/>
</dbReference>
<dbReference type="Gene3D" id="3.60.40.10">
    <property type="entry name" value="PPM-type phosphatase domain"/>
    <property type="match status" value="1"/>
</dbReference>
<dbReference type="EnsemblFungi" id="PTTG_02320-t43_1">
    <property type="protein sequence ID" value="PTTG_02320-t43_1-p1"/>
    <property type="gene ID" value="PTTG_02320"/>
</dbReference>
<reference evidence="4" key="4">
    <citation type="submission" date="2025-05" db="UniProtKB">
        <authorList>
            <consortium name="EnsemblFungi"/>
        </authorList>
    </citation>
    <scope>IDENTIFICATION</scope>
    <source>
        <strain evidence="4">isolate 1-1 / race 1 (BBBD)</strain>
    </source>
</reference>
<reference evidence="3" key="2">
    <citation type="submission" date="2016-05" db="EMBL/GenBank/DDBJ databases">
        <title>Comparative analysis highlights variable genome content of wheat rusts and divergence of the mating loci.</title>
        <authorList>
            <person name="Cuomo C.A."/>
            <person name="Bakkeren G."/>
            <person name="Szabo L."/>
            <person name="Khalil H."/>
            <person name="Joly D."/>
            <person name="Goldberg J."/>
            <person name="Young S."/>
            <person name="Zeng Q."/>
            <person name="Fellers J."/>
        </authorList>
    </citation>
    <scope>NUCLEOTIDE SEQUENCE [LARGE SCALE GENOMIC DNA]</scope>
    <source>
        <strain evidence="3">1-1 BBBD Race 1</strain>
    </source>
</reference>